<organism evidence="1 2">
    <name type="scientific">Bradyrhizobium elkanii</name>
    <dbReference type="NCBI Taxonomy" id="29448"/>
    <lineage>
        <taxon>Bacteria</taxon>
        <taxon>Pseudomonadati</taxon>
        <taxon>Pseudomonadota</taxon>
        <taxon>Alphaproteobacteria</taxon>
        <taxon>Hyphomicrobiales</taxon>
        <taxon>Nitrobacteraceae</taxon>
        <taxon>Bradyrhizobium</taxon>
    </lineage>
</organism>
<protein>
    <submittedName>
        <fullName evidence="1">Uncharacterized protein</fullName>
    </submittedName>
</protein>
<gene>
    <name evidence="1" type="ORF">JOH49_004048</name>
</gene>
<sequence>MKIIETIEAGANAAVDLTVPTIETVREKARELLLHIETAGATLHLTNAVSAITAIQYMEAHFMELVAVAKAEATEIETKVEGVLETAKNEGADVAGSIAAATAASVR</sequence>
<accession>A0A8I1Y6S7</accession>
<dbReference type="Proteomes" id="UP000673383">
    <property type="component" value="Unassembled WGS sequence"/>
</dbReference>
<proteinExistence type="predicted"/>
<dbReference type="RefSeq" id="WP_209944320.1">
    <property type="nucleotide sequence ID" value="NZ_JAFICZ010000001.1"/>
</dbReference>
<reference evidence="1" key="1">
    <citation type="submission" date="2021-02" db="EMBL/GenBank/DDBJ databases">
        <title>Genomic Encyclopedia of Type Strains, Phase IV (KMG-V): Genome sequencing to study the core and pangenomes of soil and plant-associated prokaryotes.</title>
        <authorList>
            <person name="Whitman W."/>
        </authorList>
    </citation>
    <scope>NUCLEOTIDE SEQUENCE</scope>
    <source>
        <strain evidence="1">USDA 406</strain>
    </source>
</reference>
<comment type="caution">
    <text evidence="1">The sequence shown here is derived from an EMBL/GenBank/DDBJ whole genome shotgun (WGS) entry which is preliminary data.</text>
</comment>
<dbReference type="AlphaFoldDB" id="A0A8I1Y6S7"/>
<evidence type="ECO:0000313" key="1">
    <source>
        <dbReference type="EMBL" id="MBP1294295.1"/>
    </source>
</evidence>
<dbReference type="EMBL" id="JAFICZ010000001">
    <property type="protein sequence ID" value="MBP1294295.1"/>
    <property type="molecule type" value="Genomic_DNA"/>
</dbReference>
<name>A0A8I1Y6S7_BRAEL</name>
<evidence type="ECO:0000313" key="2">
    <source>
        <dbReference type="Proteomes" id="UP000673383"/>
    </source>
</evidence>